<gene>
    <name evidence="5" type="primary">astA</name>
    <name evidence="5" type="ORF">NCTC8272_01789</name>
</gene>
<dbReference type="Proteomes" id="UP000277214">
    <property type="component" value="Chromosome 1"/>
</dbReference>
<evidence type="ECO:0000256" key="1">
    <source>
        <dbReference type="ARBA" id="ARBA00022503"/>
    </source>
</evidence>
<reference evidence="5 6" key="1">
    <citation type="submission" date="2018-12" db="EMBL/GenBank/DDBJ databases">
        <authorList>
            <consortium name="Pathogen Informatics"/>
        </authorList>
    </citation>
    <scope>NUCLEOTIDE SEQUENCE [LARGE SCALE GENOMIC DNA]</scope>
    <source>
        <strain evidence="5 6">NCTC8272</strain>
    </source>
</reference>
<dbReference type="NCBIfam" id="NF007770">
    <property type="entry name" value="PRK10456.1"/>
    <property type="match status" value="1"/>
</dbReference>
<dbReference type="Pfam" id="PF04958">
    <property type="entry name" value="AstA"/>
    <property type="match status" value="1"/>
</dbReference>
<dbReference type="InterPro" id="IPR016181">
    <property type="entry name" value="Acyl_CoA_acyltransferase"/>
</dbReference>
<keyword evidence="3 5" id="KW-0012">Acyltransferase</keyword>
<dbReference type="EC" id="2.3.1.109" evidence="4"/>
<dbReference type="InterPro" id="IPR007041">
    <property type="entry name" value="Arg_succinylTrfase_AstA/AruG"/>
</dbReference>
<dbReference type="PANTHER" id="PTHR30420">
    <property type="entry name" value="N-SUCCINYLARGININE DIHYDROLASE"/>
    <property type="match status" value="1"/>
</dbReference>
<sequence length="309" mass="34970">MIVLPWRANAFRREAHHAGDSSCRTCGYRRADAACRQNGRRLNLATANEATLAARIERALKTWSDELPKGEQGYVFVLEDSETGEVGGICAIEVAVGLNDPWYNYRVGTLVHASKELNVYNALPTLFLSNDHTGSSELCTLFLDPEWRKEGNGYLLSKSRFMFMAAFRDKFNEKVVAEMRGVIDEHGYSPFWQSLGKRFFSMDFSRADFLCGTGQKAFIAELMPKHPIYTHFLSEEAQAVIGEVHPQTAPARAVLEKEGFRYRHYIDIFDGGPTLECDMIACGLFVKADWWKSRKATRAWRLSGMSGRQ</sequence>
<evidence type="ECO:0000313" key="6">
    <source>
        <dbReference type="Proteomes" id="UP000277214"/>
    </source>
</evidence>
<name>A0A3S4J6K7_SALET</name>
<evidence type="ECO:0000256" key="3">
    <source>
        <dbReference type="ARBA" id="ARBA00023315"/>
    </source>
</evidence>
<dbReference type="GO" id="GO:0008791">
    <property type="term" value="F:arginine N-succinyltransferase activity"/>
    <property type="evidence" value="ECO:0007669"/>
    <property type="project" value="UniProtKB-UniRule"/>
</dbReference>
<evidence type="ECO:0000256" key="4">
    <source>
        <dbReference type="NCBIfam" id="TIGR03244"/>
    </source>
</evidence>
<dbReference type="SUPFAM" id="SSF55729">
    <property type="entry name" value="Acyl-CoA N-acyltransferases (Nat)"/>
    <property type="match status" value="1"/>
</dbReference>
<dbReference type="InterPro" id="IPR017650">
    <property type="entry name" value="Arginine_N-succinylTrfase"/>
</dbReference>
<dbReference type="EMBL" id="LR134149">
    <property type="protein sequence ID" value="VEA35419.1"/>
    <property type="molecule type" value="Genomic_DNA"/>
</dbReference>
<keyword evidence="1" id="KW-0056">Arginine metabolism</keyword>
<accession>A0A3S4J6K7</accession>
<evidence type="ECO:0000313" key="5">
    <source>
        <dbReference type="EMBL" id="VEA35419.1"/>
    </source>
</evidence>
<dbReference type="PANTHER" id="PTHR30420:SF1">
    <property type="entry name" value="ARGININE N-SUCCINYLTRANSFERASE"/>
    <property type="match status" value="1"/>
</dbReference>
<dbReference type="NCBIfam" id="TIGR03244">
    <property type="entry name" value="arg_catab_AstA"/>
    <property type="match status" value="1"/>
</dbReference>
<dbReference type="AlphaFoldDB" id="A0A3S4J6K7"/>
<evidence type="ECO:0000256" key="2">
    <source>
        <dbReference type="ARBA" id="ARBA00022679"/>
    </source>
</evidence>
<organism evidence="5 6">
    <name type="scientific">Salmonella enterica I</name>
    <dbReference type="NCBI Taxonomy" id="59201"/>
    <lineage>
        <taxon>Bacteria</taxon>
        <taxon>Pseudomonadati</taxon>
        <taxon>Pseudomonadota</taxon>
        <taxon>Gammaproteobacteria</taxon>
        <taxon>Enterobacterales</taxon>
        <taxon>Enterobacteriaceae</taxon>
        <taxon>Salmonella</taxon>
    </lineage>
</organism>
<dbReference type="NCBIfam" id="TIGR03243">
    <property type="entry name" value="arg_catab_AOST"/>
    <property type="match status" value="1"/>
</dbReference>
<dbReference type="GO" id="GO:0006527">
    <property type="term" value="P:L-arginine catabolic process"/>
    <property type="evidence" value="ECO:0007669"/>
    <property type="project" value="UniProtKB-UniRule"/>
</dbReference>
<proteinExistence type="predicted"/>
<protein>
    <recommendedName>
        <fullName evidence="4">Arginine N-succinyltransferase</fullName>
        <ecNumber evidence="4">2.3.1.109</ecNumber>
    </recommendedName>
</protein>
<keyword evidence="2 5" id="KW-0808">Transferase</keyword>